<reference evidence="1 2" key="1">
    <citation type="submission" date="2017-06" db="EMBL/GenBank/DDBJ databases">
        <title>Genome sequencing of cyanobaciteial culture collection at National Institute for Environmental Studies (NIES).</title>
        <authorList>
            <person name="Hirose Y."/>
            <person name="Shimura Y."/>
            <person name="Fujisawa T."/>
            <person name="Nakamura Y."/>
            <person name="Kawachi M."/>
        </authorList>
    </citation>
    <scope>NUCLEOTIDE SEQUENCE [LARGE SCALE GENOMIC DNA]</scope>
    <source>
        <strain evidence="1 2">NIES-37</strain>
    </source>
</reference>
<evidence type="ECO:0000313" key="1">
    <source>
        <dbReference type="EMBL" id="BAZ02740.1"/>
    </source>
</evidence>
<dbReference type="KEGG" id="ttq:NIES37_67530"/>
<keyword evidence="2" id="KW-1185">Reference proteome</keyword>
<dbReference type="RefSeq" id="WP_096583161.1">
    <property type="nucleotide sequence ID" value="NZ_CAWNJS010000001.1"/>
</dbReference>
<proteinExistence type="predicted"/>
<protein>
    <submittedName>
        <fullName evidence="1">Uncharacterized protein</fullName>
    </submittedName>
</protein>
<evidence type="ECO:0000313" key="2">
    <source>
        <dbReference type="Proteomes" id="UP000218785"/>
    </source>
</evidence>
<gene>
    <name evidence="1" type="ORF">NIES37_67530</name>
</gene>
<dbReference type="EMBL" id="AP018248">
    <property type="protein sequence ID" value="BAZ02740.1"/>
    <property type="molecule type" value="Genomic_DNA"/>
</dbReference>
<dbReference type="AlphaFoldDB" id="A0A1Z4NAL1"/>
<name>A0A1Z4NAL1_9CYAN</name>
<organism evidence="1 2">
    <name type="scientific">Tolypothrix tenuis PCC 7101</name>
    <dbReference type="NCBI Taxonomy" id="231146"/>
    <lineage>
        <taxon>Bacteria</taxon>
        <taxon>Bacillati</taxon>
        <taxon>Cyanobacteriota</taxon>
        <taxon>Cyanophyceae</taxon>
        <taxon>Nostocales</taxon>
        <taxon>Tolypothrichaceae</taxon>
        <taxon>Tolypothrix</taxon>
    </lineage>
</organism>
<sequence>MWFWQKDSIEYEIFKKYERALVSIGVNFSSDEVQSALEAGSYGLEDALRSTIDYVLWLHQNEKQIFPNAILIRALVEQWKPKAWRDDYLELPMLESPGQRWWNAAASMWGYDTRNQLVADVCYLDGREFIKFTNGKEITVETAWRWEWERVLKYATS</sequence>
<dbReference type="Proteomes" id="UP000218785">
    <property type="component" value="Chromosome"/>
</dbReference>
<accession>A0A1Z4NAL1</accession>